<accession>A0A645B4M7</accession>
<dbReference type="EMBL" id="VSSQ01017765">
    <property type="protein sequence ID" value="MPM60365.1"/>
    <property type="molecule type" value="Genomic_DNA"/>
</dbReference>
<dbReference type="SUPFAM" id="SSF52172">
    <property type="entry name" value="CheY-like"/>
    <property type="match status" value="1"/>
</dbReference>
<evidence type="ECO:0000313" key="1">
    <source>
        <dbReference type="EMBL" id="MPM60365.1"/>
    </source>
</evidence>
<dbReference type="AlphaFoldDB" id="A0A645B4M7"/>
<organism evidence="1">
    <name type="scientific">bioreactor metagenome</name>
    <dbReference type="NCBI Taxonomy" id="1076179"/>
    <lineage>
        <taxon>unclassified sequences</taxon>
        <taxon>metagenomes</taxon>
        <taxon>ecological metagenomes</taxon>
    </lineage>
</organism>
<gene>
    <name evidence="1" type="ORF">SDC9_107216</name>
</gene>
<comment type="caution">
    <text evidence="1">The sequence shown here is derived from an EMBL/GenBank/DDBJ whole genome shotgun (WGS) entry which is preliminary data.</text>
</comment>
<dbReference type="Gene3D" id="3.40.50.2300">
    <property type="match status" value="1"/>
</dbReference>
<evidence type="ECO:0008006" key="2">
    <source>
        <dbReference type="Google" id="ProtNLM"/>
    </source>
</evidence>
<sequence>MEKGFMLIVDDIKNERKNLFQIFSDEFFIMESDNYIEALEIMRMHADVLSIVLFSASIMKSYDENIFYKINHEDSLKNIPIIAITKGKTDEGDKIADYVMDFIETPFKVDVVKAKVKSLCQNYCHEVQDNELLKNLSMLKCFSDMKIPYLVIKLDDRENPMIFYVNDVFRDAFLNSTDYVIGKSCSEVFPDYLDIINKCKYVAAGVQKNTENIEIKHSDMHYYSVNLYSPHLGYCL</sequence>
<name>A0A645B4M7_9ZZZZ</name>
<dbReference type="InterPro" id="IPR011006">
    <property type="entry name" value="CheY-like_superfamily"/>
</dbReference>
<proteinExistence type="predicted"/>
<protein>
    <recommendedName>
        <fullName evidence="2">Response regulatory domain-containing protein</fullName>
    </recommendedName>
</protein>
<reference evidence="1" key="1">
    <citation type="submission" date="2019-08" db="EMBL/GenBank/DDBJ databases">
        <authorList>
            <person name="Kucharzyk K."/>
            <person name="Murdoch R.W."/>
            <person name="Higgins S."/>
            <person name="Loffler F."/>
        </authorList>
    </citation>
    <scope>NUCLEOTIDE SEQUENCE</scope>
</reference>